<dbReference type="GO" id="GO:0016740">
    <property type="term" value="F:transferase activity"/>
    <property type="evidence" value="ECO:0007669"/>
    <property type="project" value="UniProtKB-KW"/>
</dbReference>
<evidence type="ECO:0000313" key="1">
    <source>
        <dbReference type="EMBL" id="SES75614.1"/>
    </source>
</evidence>
<reference evidence="2" key="1">
    <citation type="submission" date="2016-10" db="EMBL/GenBank/DDBJ databases">
        <authorList>
            <person name="Varghese N."/>
            <person name="Submissions S."/>
        </authorList>
    </citation>
    <scope>NUCLEOTIDE SEQUENCE [LARGE SCALE GENOMIC DNA]</scope>
    <source>
        <strain evidence="2">Nm71</strain>
    </source>
</reference>
<dbReference type="SUPFAM" id="SSF53756">
    <property type="entry name" value="UDP-Glycosyltransferase/glycogen phosphorylase"/>
    <property type="match status" value="1"/>
</dbReference>
<name>A0A1H9Z279_9PROT</name>
<keyword evidence="2" id="KW-1185">Reference proteome</keyword>
<evidence type="ECO:0000313" key="2">
    <source>
        <dbReference type="Proteomes" id="UP000199345"/>
    </source>
</evidence>
<dbReference type="Gene3D" id="3.40.50.2000">
    <property type="entry name" value="Glycogen Phosphorylase B"/>
    <property type="match status" value="1"/>
</dbReference>
<proteinExistence type="predicted"/>
<dbReference type="Proteomes" id="UP000199345">
    <property type="component" value="Unassembled WGS sequence"/>
</dbReference>
<dbReference type="OrthoDB" id="509705at2"/>
<organism evidence="1 2">
    <name type="scientific">Nitrosomonas marina</name>
    <dbReference type="NCBI Taxonomy" id="917"/>
    <lineage>
        <taxon>Bacteria</taxon>
        <taxon>Pseudomonadati</taxon>
        <taxon>Pseudomonadota</taxon>
        <taxon>Betaproteobacteria</taxon>
        <taxon>Nitrosomonadales</taxon>
        <taxon>Nitrosomonadaceae</taxon>
        <taxon>Nitrosomonas</taxon>
    </lineage>
</organism>
<dbReference type="EMBL" id="FOIA01000003">
    <property type="protein sequence ID" value="SES75614.1"/>
    <property type="molecule type" value="Genomic_DNA"/>
</dbReference>
<keyword evidence="1" id="KW-0808">Transferase</keyword>
<protein>
    <submittedName>
        <fullName evidence="1">Glycosyltransferase involved in cell wall bisynthesis</fullName>
    </submittedName>
</protein>
<gene>
    <name evidence="1" type="ORF">SAMN05216326_10357</name>
</gene>
<sequence length="412" mass="46833">MQVYLLPCYQSENWRTLITMTNRILHGCGVFRNVTNCRTCSLFTNAKLIDNAIAIHCNQPVTRVVIISTAQFGYHIDTYYYCKYLKDRCRVTYIGWDLGFSPIDMDGIQVISVSRQGGPVRLIRFLNTFWHQTKNNNDIVFIKYFKFVSWILRLLRPDNPMVLDIRTGSVEKNRLVREFYDAVLKIEALFFDNITVISSGLSKKLGLEKSAKILPLGAETISSTEKVFNDIRLLYVGTLYNRNLENVIYGLQEYLAQTGAIGKIIVTIVGDGSPGQLGQLITETERCGISGIVVFAGRVPHDQLQPLFDTHNIGLSYIPLTPYFDEQPPTKTYEYLMSGMPVIGTRTAANQLIINSENGVLIGDSPHDVCAGIQIMIQKMNQFSSEKIRISVQNYQWHRIVDHLFTYLCGIR</sequence>
<dbReference type="Pfam" id="PF13692">
    <property type="entry name" value="Glyco_trans_1_4"/>
    <property type="match status" value="1"/>
</dbReference>
<dbReference type="AlphaFoldDB" id="A0A1H9Z279"/>
<accession>A0A1H9Z279</accession>